<dbReference type="RefSeq" id="WP_160331493.1">
    <property type="nucleotide sequence ID" value="NZ_JBCMXV010000027.1"/>
</dbReference>
<organism evidence="1 2">
    <name type="scientific">Heyndrickxia sporothermodurans</name>
    <dbReference type="NCBI Taxonomy" id="46224"/>
    <lineage>
        <taxon>Bacteria</taxon>
        <taxon>Bacillati</taxon>
        <taxon>Bacillota</taxon>
        <taxon>Bacilli</taxon>
        <taxon>Bacillales</taxon>
        <taxon>Bacillaceae</taxon>
        <taxon>Heyndrickxia</taxon>
    </lineage>
</organism>
<comment type="caution">
    <text evidence="1">The sequence shown here is derived from an EMBL/GenBank/DDBJ whole genome shotgun (WGS) entry which is preliminary data.</text>
</comment>
<evidence type="ECO:0000313" key="2">
    <source>
        <dbReference type="Proteomes" id="UP000075666"/>
    </source>
</evidence>
<evidence type="ECO:0000313" key="1">
    <source>
        <dbReference type="EMBL" id="KYC89907.1"/>
    </source>
</evidence>
<dbReference type="GeneID" id="62500734"/>
<dbReference type="AlphaFoldDB" id="A0A150KMR2"/>
<dbReference type="PATRIC" id="fig|46224.3.peg.1058"/>
<reference evidence="1 2" key="1">
    <citation type="submission" date="2016-01" db="EMBL/GenBank/DDBJ databases">
        <title>Genome Sequences of Twelve Sporeforming Bacillus Species Isolated from Foods.</title>
        <authorList>
            <person name="Berendsen E.M."/>
            <person name="Wells-Bennik M.H."/>
            <person name="Krawcyk A.O."/>
            <person name="De Jong A."/>
            <person name="Holsappel S."/>
            <person name="Eijlander R.T."/>
            <person name="Kuipers O.P."/>
        </authorList>
    </citation>
    <scope>NUCLEOTIDE SEQUENCE [LARGE SCALE GENOMIC DNA]</scope>
    <source>
        <strain evidence="1 2">B4102</strain>
    </source>
</reference>
<gene>
    <name evidence="1" type="ORF">B4102_3914</name>
</gene>
<sequence length="45" mass="4909">MGNIQLKSTKNNDCKNGTNGFKIIEVNVSDPTDSLFAVVTPIKKQ</sequence>
<accession>A0A150KMR2</accession>
<keyword evidence="2" id="KW-1185">Reference proteome</keyword>
<protein>
    <submittedName>
        <fullName evidence="1">Uncharacterized protein</fullName>
    </submittedName>
</protein>
<name>A0A150KMR2_9BACI</name>
<dbReference type="Proteomes" id="UP000075666">
    <property type="component" value="Unassembled WGS sequence"/>
</dbReference>
<dbReference type="OrthoDB" id="2924246at2"/>
<proteinExistence type="predicted"/>
<dbReference type="EMBL" id="LQYN01000129">
    <property type="protein sequence ID" value="KYC89907.1"/>
    <property type="molecule type" value="Genomic_DNA"/>
</dbReference>